<feature type="chain" id="PRO_5009297395" description="Secreted protein" evidence="1">
    <location>
        <begin position="29"/>
        <end position="70"/>
    </location>
</feature>
<dbReference type="AlphaFoldDB" id="A0A1H6ETV3"/>
<sequence>MRKAATLLASTALATGLALSAGAAPAQAETLRNVYYYDWDCHRVGNLGIDSGWWTSYRCVPQGQYWFLYA</sequence>
<evidence type="ECO:0000256" key="1">
    <source>
        <dbReference type="SAM" id="SignalP"/>
    </source>
</evidence>
<gene>
    <name evidence="2" type="ORF">SAMN05444920_115103</name>
</gene>
<evidence type="ECO:0008006" key="4">
    <source>
        <dbReference type="Google" id="ProtNLM"/>
    </source>
</evidence>
<evidence type="ECO:0000313" key="2">
    <source>
        <dbReference type="EMBL" id="SEH00124.1"/>
    </source>
</evidence>
<dbReference type="OrthoDB" id="3542336at2"/>
<keyword evidence="3" id="KW-1185">Reference proteome</keyword>
<keyword evidence="1" id="KW-0732">Signal</keyword>
<organism evidence="2 3">
    <name type="scientific">Nonomuraea solani</name>
    <dbReference type="NCBI Taxonomy" id="1144553"/>
    <lineage>
        <taxon>Bacteria</taxon>
        <taxon>Bacillati</taxon>
        <taxon>Actinomycetota</taxon>
        <taxon>Actinomycetes</taxon>
        <taxon>Streptosporangiales</taxon>
        <taxon>Streptosporangiaceae</taxon>
        <taxon>Nonomuraea</taxon>
    </lineage>
</organism>
<feature type="signal peptide" evidence="1">
    <location>
        <begin position="1"/>
        <end position="28"/>
    </location>
</feature>
<reference evidence="2 3" key="1">
    <citation type="submission" date="2016-10" db="EMBL/GenBank/DDBJ databases">
        <authorList>
            <person name="de Groot N.N."/>
        </authorList>
    </citation>
    <scope>NUCLEOTIDE SEQUENCE [LARGE SCALE GENOMIC DNA]</scope>
    <source>
        <strain evidence="2 3">CGMCC 4.7037</strain>
    </source>
</reference>
<evidence type="ECO:0000313" key="3">
    <source>
        <dbReference type="Proteomes" id="UP000236732"/>
    </source>
</evidence>
<proteinExistence type="predicted"/>
<dbReference type="RefSeq" id="WP_103961295.1">
    <property type="nucleotide sequence ID" value="NZ_FNVT01000015.1"/>
</dbReference>
<name>A0A1H6ETV3_9ACTN</name>
<accession>A0A1H6ETV3</accession>
<dbReference type="Proteomes" id="UP000236732">
    <property type="component" value="Unassembled WGS sequence"/>
</dbReference>
<protein>
    <recommendedName>
        <fullName evidence="4">Secreted protein</fullName>
    </recommendedName>
</protein>
<dbReference type="EMBL" id="FNVT01000015">
    <property type="protein sequence ID" value="SEH00124.1"/>
    <property type="molecule type" value="Genomic_DNA"/>
</dbReference>